<evidence type="ECO:0000259" key="2">
    <source>
        <dbReference type="Pfam" id="PF24626"/>
    </source>
</evidence>
<feature type="domain" description="Tf2-1-like SH3-like" evidence="2">
    <location>
        <begin position="39"/>
        <end position="103"/>
    </location>
</feature>
<sequence length="326" mass="38037">MVQENTDKVALIKERLKAARDRKKSYADNRRKPLEFGVGDQMLLKVSPWKGAIRFGKKGKLAPRYVRPFEILERIGPIAYRLRLPQELSNIHDTFHVSNLKKCLVDANLHVPLEEIRVEKTLRFVKEPEEIMDHKVKKLKRSRILIVIFHWNSKHGPEFTWEREDFMNARYPNLFADRVEESTPTSCRVVIRIKEVHLRHAVWLFGSESFANSLSAAVLATAANPFMPPAEYITIEKFLKLIGYEAEAPSATKFYIKHPTQPWQTLFKVLNCCTITRMTSLDQAKLNMLQMFHAVVNQQHVDYARLIWSDIIYQIKQTSHKAIQYP</sequence>
<gene>
    <name evidence="3" type="ORF">Tco_0729686</name>
</gene>
<dbReference type="PANTHER" id="PTHR46148:SF59">
    <property type="entry name" value="NUCLEOTIDYLTRANSFERASE, RIBONUCLEASE H"/>
    <property type="match status" value="1"/>
</dbReference>
<dbReference type="EMBL" id="BQNB010010624">
    <property type="protein sequence ID" value="GJS79805.1"/>
    <property type="molecule type" value="Genomic_DNA"/>
</dbReference>
<evidence type="ECO:0000256" key="1">
    <source>
        <dbReference type="SAM" id="Coils"/>
    </source>
</evidence>
<comment type="caution">
    <text evidence="3">The sequence shown here is derived from an EMBL/GenBank/DDBJ whole genome shotgun (WGS) entry which is preliminary data.</text>
</comment>
<proteinExistence type="predicted"/>
<dbReference type="InterPro" id="IPR056924">
    <property type="entry name" value="SH3_Tf2-1"/>
</dbReference>
<dbReference type="PANTHER" id="PTHR46148">
    <property type="entry name" value="CHROMO DOMAIN-CONTAINING PROTEIN"/>
    <property type="match status" value="1"/>
</dbReference>
<protein>
    <recommendedName>
        <fullName evidence="2">Tf2-1-like SH3-like domain-containing protein</fullName>
    </recommendedName>
</protein>
<reference evidence="3" key="2">
    <citation type="submission" date="2022-01" db="EMBL/GenBank/DDBJ databases">
        <authorList>
            <person name="Yamashiro T."/>
            <person name="Shiraishi A."/>
            <person name="Satake H."/>
            <person name="Nakayama K."/>
        </authorList>
    </citation>
    <scope>NUCLEOTIDE SEQUENCE</scope>
</reference>
<evidence type="ECO:0000313" key="3">
    <source>
        <dbReference type="EMBL" id="GJS79805.1"/>
    </source>
</evidence>
<feature type="coiled-coil region" evidence="1">
    <location>
        <begin position="2"/>
        <end position="29"/>
    </location>
</feature>
<name>A0ABQ4YQI3_9ASTR</name>
<organism evidence="3 4">
    <name type="scientific">Tanacetum coccineum</name>
    <dbReference type="NCBI Taxonomy" id="301880"/>
    <lineage>
        <taxon>Eukaryota</taxon>
        <taxon>Viridiplantae</taxon>
        <taxon>Streptophyta</taxon>
        <taxon>Embryophyta</taxon>
        <taxon>Tracheophyta</taxon>
        <taxon>Spermatophyta</taxon>
        <taxon>Magnoliopsida</taxon>
        <taxon>eudicotyledons</taxon>
        <taxon>Gunneridae</taxon>
        <taxon>Pentapetalae</taxon>
        <taxon>asterids</taxon>
        <taxon>campanulids</taxon>
        <taxon>Asterales</taxon>
        <taxon>Asteraceae</taxon>
        <taxon>Asteroideae</taxon>
        <taxon>Anthemideae</taxon>
        <taxon>Anthemidinae</taxon>
        <taxon>Tanacetum</taxon>
    </lineage>
</organism>
<reference evidence="3" key="1">
    <citation type="journal article" date="2022" name="Int. J. Mol. Sci.">
        <title>Draft Genome of Tanacetum Coccineum: Genomic Comparison of Closely Related Tanacetum-Family Plants.</title>
        <authorList>
            <person name="Yamashiro T."/>
            <person name="Shiraishi A."/>
            <person name="Nakayama K."/>
            <person name="Satake H."/>
        </authorList>
    </citation>
    <scope>NUCLEOTIDE SEQUENCE</scope>
</reference>
<keyword evidence="4" id="KW-1185">Reference proteome</keyword>
<dbReference type="Proteomes" id="UP001151760">
    <property type="component" value="Unassembled WGS sequence"/>
</dbReference>
<dbReference type="Pfam" id="PF24626">
    <property type="entry name" value="SH3_Tf2-1"/>
    <property type="match status" value="1"/>
</dbReference>
<keyword evidence="1" id="KW-0175">Coiled coil</keyword>
<accession>A0ABQ4YQI3</accession>
<evidence type="ECO:0000313" key="4">
    <source>
        <dbReference type="Proteomes" id="UP001151760"/>
    </source>
</evidence>